<dbReference type="AlphaFoldDB" id="A0A0N4ULY7"/>
<evidence type="ECO:0000313" key="10">
    <source>
        <dbReference type="Proteomes" id="UP000038040"/>
    </source>
</evidence>
<evidence type="ECO:0000259" key="8">
    <source>
        <dbReference type="PROSITE" id="PS50011"/>
    </source>
</evidence>
<dbReference type="PROSITE" id="PS00109">
    <property type="entry name" value="PROTEIN_KINASE_TYR"/>
    <property type="match status" value="1"/>
</dbReference>
<keyword evidence="11" id="KW-1185">Reference proteome</keyword>
<organism evidence="10 12">
    <name type="scientific">Dracunculus medinensis</name>
    <name type="common">Guinea worm</name>
    <dbReference type="NCBI Taxonomy" id="318479"/>
    <lineage>
        <taxon>Eukaryota</taxon>
        <taxon>Metazoa</taxon>
        <taxon>Ecdysozoa</taxon>
        <taxon>Nematoda</taxon>
        <taxon>Chromadorea</taxon>
        <taxon>Rhabditida</taxon>
        <taxon>Spirurina</taxon>
        <taxon>Dracunculoidea</taxon>
        <taxon>Dracunculidae</taxon>
        <taxon>Dracunculus</taxon>
    </lineage>
</organism>
<evidence type="ECO:0000256" key="5">
    <source>
        <dbReference type="ARBA" id="ARBA00023136"/>
    </source>
</evidence>
<dbReference type="Proteomes" id="UP000274756">
    <property type="component" value="Unassembled WGS sequence"/>
</dbReference>
<evidence type="ECO:0000256" key="3">
    <source>
        <dbReference type="ARBA" id="ARBA00022729"/>
    </source>
</evidence>
<dbReference type="PROSITE" id="PS50011">
    <property type="entry name" value="PROTEIN_KINASE_DOM"/>
    <property type="match status" value="1"/>
</dbReference>
<evidence type="ECO:0000313" key="12">
    <source>
        <dbReference type="WBParaSite" id="DME_0000883401-mRNA-1"/>
    </source>
</evidence>
<dbReference type="SUPFAM" id="SSF56112">
    <property type="entry name" value="Protein kinase-like (PK-like)"/>
    <property type="match status" value="1"/>
</dbReference>
<keyword evidence="6" id="KW-0675">Receptor</keyword>
<evidence type="ECO:0000256" key="7">
    <source>
        <dbReference type="ARBA" id="ARBA00023180"/>
    </source>
</evidence>
<dbReference type="WBParaSite" id="DME_0000883401-mRNA-1">
    <property type="protein sequence ID" value="DME_0000883401-mRNA-1"/>
    <property type="gene ID" value="DME_0000883401"/>
</dbReference>
<dbReference type="PRINTS" id="PR00109">
    <property type="entry name" value="TYRKINASE"/>
</dbReference>
<dbReference type="OrthoDB" id="6071166at2759"/>
<keyword evidence="4" id="KW-1133">Transmembrane helix</keyword>
<reference evidence="9 11" key="2">
    <citation type="submission" date="2018-11" db="EMBL/GenBank/DDBJ databases">
        <authorList>
            <consortium name="Pathogen Informatics"/>
        </authorList>
    </citation>
    <scope>NUCLEOTIDE SEQUENCE [LARGE SCALE GENOMIC DNA]</scope>
</reference>
<keyword evidence="7" id="KW-0325">Glycoprotein</keyword>
<evidence type="ECO:0000256" key="2">
    <source>
        <dbReference type="ARBA" id="ARBA00022692"/>
    </source>
</evidence>
<dbReference type="GO" id="GO:0007409">
    <property type="term" value="P:axonogenesis"/>
    <property type="evidence" value="ECO:0007669"/>
    <property type="project" value="TreeGrafter"/>
</dbReference>
<evidence type="ECO:0000256" key="1">
    <source>
        <dbReference type="ARBA" id="ARBA00004162"/>
    </source>
</evidence>
<dbReference type="Pfam" id="PF07714">
    <property type="entry name" value="PK_Tyr_Ser-Thr"/>
    <property type="match status" value="1"/>
</dbReference>
<dbReference type="GO" id="GO:0010976">
    <property type="term" value="P:positive regulation of neuron projection development"/>
    <property type="evidence" value="ECO:0007669"/>
    <property type="project" value="TreeGrafter"/>
</dbReference>
<keyword evidence="2" id="KW-0812">Transmembrane</keyword>
<evidence type="ECO:0000313" key="9">
    <source>
        <dbReference type="EMBL" id="VDN60517.1"/>
    </source>
</evidence>
<dbReference type="PANTHER" id="PTHR24416:SF349">
    <property type="entry name" value="TYROSINE-PROTEIN KINASE RYK"/>
    <property type="match status" value="1"/>
</dbReference>
<accession>A0A0N4ULY7</accession>
<evidence type="ECO:0000256" key="4">
    <source>
        <dbReference type="ARBA" id="ARBA00022989"/>
    </source>
</evidence>
<dbReference type="GO" id="GO:0007169">
    <property type="term" value="P:cell surface receptor protein tyrosine kinase signaling pathway"/>
    <property type="evidence" value="ECO:0007669"/>
    <property type="project" value="TreeGrafter"/>
</dbReference>
<dbReference type="InterPro" id="IPR011009">
    <property type="entry name" value="Kinase-like_dom_sf"/>
</dbReference>
<keyword evidence="5" id="KW-0472">Membrane</keyword>
<dbReference type="GO" id="GO:0043235">
    <property type="term" value="C:receptor complex"/>
    <property type="evidence" value="ECO:0007669"/>
    <property type="project" value="TreeGrafter"/>
</dbReference>
<dbReference type="Proteomes" id="UP000038040">
    <property type="component" value="Unplaced"/>
</dbReference>
<reference evidence="12" key="1">
    <citation type="submission" date="2017-02" db="UniProtKB">
        <authorList>
            <consortium name="WormBaseParasite"/>
        </authorList>
    </citation>
    <scope>IDENTIFICATION</scope>
</reference>
<dbReference type="GO" id="GO:0005524">
    <property type="term" value="F:ATP binding"/>
    <property type="evidence" value="ECO:0007669"/>
    <property type="project" value="InterPro"/>
</dbReference>
<evidence type="ECO:0000256" key="6">
    <source>
        <dbReference type="ARBA" id="ARBA00023170"/>
    </source>
</evidence>
<keyword evidence="3" id="KW-0732">Signal</keyword>
<protein>
    <submittedName>
        <fullName evidence="12">Protein kinase domain-containing protein</fullName>
    </submittedName>
</protein>
<dbReference type="InterPro" id="IPR008266">
    <property type="entry name" value="Tyr_kinase_AS"/>
</dbReference>
<dbReference type="InterPro" id="IPR050122">
    <property type="entry name" value="RTK"/>
</dbReference>
<dbReference type="STRING" id="318479.A0A0N4ULY7"/>
<dbReference type="GO" id="GO:0005886">
    <property type="term" value="C:plasma membrane"/>
    <property type="evidence" value="ECO:0007669"/>
    <property type="project" value="UniProtKB-SubCell"/>
</dbReference>
<dbReference type="GO" id="GO:0004672">
    <property type="term" value="F:protein kinase activity"/>
    <property type="evidence" value="ECO:0007669"/>
    <property type="project" value="InterPro"/>
</dbReference>
<dbReference type="GO" id="GO:0051897">
    <property type="term" value="P:positive regulation of phosphatidylinositol 3-kinase/protein kinase B signal transduction"/>
    <property type="evidence" value="ECO:0007669"/>
    <property type="project" value="TreeGrafter"/>
</dbReference>
<evidence type="ECO:0000313" key="11">
    <source>
        <dbReference type="Proteomes" id="UP000274756"/>
    </source>
</evidence>
<name>A0A0N4ULY7_DRAME</name>
<dbReference type="PANTHER" id="PTHR24416">
    <property type="entry name" value="TYROSINE-PROTEIN KINASE RECEPTOR"/>
    <property type="match status" value="1"/>
</dbReference>
<dbReference type="InterPro" id="IPR001245">
    <property type="entry name" value="Ser-Thr/Tyr_kinase_cat_dom"/>
</dbReference>
<gene>
    <name evidence="9" type="ORF">DME_LOCUS10490</name>
</gene>
<dbReference type="EMBL" id="UYYG01001220">
    <property type="protein sequence ID" value="VDN60517.1"/>
    <property type="molecule type" value="Genomic_DNA"/>
</dbReference>
<dbReference type="Gene3D" id="1.10.510.10">
    <property type="entry name" value="Transferase(Phosphotransferase) domain 1"/>
    <property type="match status" value="1"/>
</dbReference>
<comment type="subcellular location">
    <subcellularLocation>
        <location evidence="1">Cell membrane</location>
        <topology evidence="1">Single-pass membrane protein</topology>
    </subcellularLocation>
</comment>
<sequence length="318" mass="36408">MSSCSRLLDGVSLDLILTDWLKIYITEILVILKVHGKNVLEGNIAEMKWAIWRRNQDDISGDIDDEEDKADEDCAIIAKTLKNTASRTELEKLIKEVLIFHCVPSHPNLAQVIAIASFGKFTRLADIVDFPLICYKHQGFGNLKQFLQLCQENENIEPSKEEYRSLRTHEVVSMAMQILSAIIHLHKHGVIHKDIAARNCLVSEKNHGTTNRLFVQLCDSALAKDFFPNDYYYFNNNEAKPIKWMAYESLRSNSFSKSTDVWSFGVTLWELSSCGQQPFDAIDPGNIITVLEQGSRLPQPYNCPDELYWLYYIGLKEK</sequence>
<proteinExistence type="predicted"/>
<dbReference type="InterPro" id="IPR000719">
    <property type="entry name" value="Prot_kinase_dom"/>
</dbReference>
<feature type="domain" description="Protein kinase" evidence="8">
    <location>
        <begin position="33"/>
        <end position="318"/>
    </location>
</feature>